<dbReference type="InterPro" id="IPR035979">
    <property type="entry name" value="RBD_domain_sf"/>
</dbReference>
<reference evidence="1 2" key="1">
    <citation type="submission" date="2018-08" db="EMBL/GenBank/DDBJ databases">
        <authorList>
            <person name="Laetsch R D."/>
            <person name="Stevens L."/>
            <person name="Kumar S."/>
            <person name="Blaxter L. M."/>
        </authorList>
    </citation>
    <scope>NUCLEOTIDE SEQUENCE [LARGE SCALE GENOMIC DNA]</scope>
</reference>
<name>A0A498SC26_ACAVI</name>
<dbReference type="GO" id="GO:0003676">
    <property type="term" value="F:nucleic acid binding"/>
    <property type="evidence" value="ECO:0007669"/>
    <property type="project" value="InterPro"/>
</dbReference>
<evidence type="ECO:0000313" key="2">
    <source>
        <dbReference type="Proteomes" id="UP000276991"/>
    </source>
</evidence>
<dbReference type="AlphaFoldDB" id="A0A498SC26"/>
<dbReference type="SUPFAM" id="SSF54928">
    <property type="entry name" value="RNA-binding domain, RBD"/>
    <property type="match status" value="1"/>
</dbReference>
<protein>
    <submittedName>
        <fullName evidence="1">Uncharacterized protein</fullName>
    </submittedName>
</protein>
<sequence>MNDPLAFPWALICSVPDRNSVPSLQIFTLWLTSTLQEKAIQYGCSRRFDKDPKVVFYTTPGSEEEVRTVYGIIHRDHPEVIVVFHILPVPNSIEYKLMKELADEYDLIRQGVLLEKAITYFKECDIKEVLGNMLQWFNRRISRLVALENKALTKFSLQIGEGGNYTTNMISFSMNNINTTVQKVLHGKDDDISQDTNVKATVEVFGYPSNFNEFEIANVFNNFRVVQVMKSLINGAKVEFINEIHAAQAAIEYNRKWIDSVHSLTVTPIHPEVLKGVKIALRDENFFY</sequence>
<dbReference type="EMBL" id="UPTC01001083">
    <property type="protein sequence ID" value="VBB31040.1"/>
    <property type="molecule type" value="Genomic_DNA"/>
</dbReference>
<proteinExistence type="predicted"/>
<evidence type="ECO:0000313" key="1">
    <source>
        <dbReference type="EMBL" id="VBB31040.1"/>
    </source>
</evidence>
<accession>A0A498SC26</accession>
<dbReference type="STRING" id="6277.A0A498SC26"/>
<organism evidence="1 2">
    <name type="scientific">Acanthocheilonema viteae</name>
    <name type="common">Filarial nematode worm</name>
    <name type="synonym">Dipetalonema viteae</name>
    <dbReference type="NCBI Taxonomy" id="6277"/>
    <lineage>
        <taxon>Eukaryota</taxon>
        <taxon>Metazoa</taxon>
        <taxon>Ecdysozoa</taxon>
        <taxon>Nematoda</taxon>
        <taxon>Chromadorea</taxon>
        <taxon>Rhabditida</taxon>
        <taxon>Spirurina</taxon>
        <taxon>Spiruromorpha</taxon>
        <taxon>Filarioidea</taxon>
        <taxon>Onchocercidae</taxon>
        <taxon>Acanthocheilonema</taxon>
    </lineage>
</organism>
<dbReference type="Proteomes" id="UP000276991">
    <property type="component" value="Unassembled WGS sequence"/>
</dbReference>
<gene>
    <name evidence="1" type="ORF">NAV_LOCUS5831</name>
</gene>
<keyword evidence="2" id="KW-1185">Reference proteome</keyword>
<dbReference type="OrthoDB" id="5800150at2759"/>